<name>A0A0F8XTG7_9ZZZZ</name>
<dbReference type="InterPro" id="IPR045584">
    <property type="entry name" value="Pilin-like"/>
</dbReference>
<dbReference type="Gene3D" id="3.30.700.10">
    <property type="entry name" value="Glycoprotein, Type 4 Pilin"/>
    <property type="match status" value="1"/>
</dbReference>
<evidence type="ECO:0000256" key="1">
    <source>
        <dbReference type="SAM" id="Phobius"/>
    </source>
</evidence>
<dbReference type="SUPFAM" id="SSF54523">
    <property type="entry name" value="Pili subunits"/>
    <property type="match status" value="1"/>
</dbReference>
<dbReference type="InterPro" id="IPR011453">
    <property type="entry name" value="DUF1559"/>
</dbReference>
<feature type="non-terminal residue" evidence="3">
    <location>
        <position position="145"/>
    </location>
</feature>
<keyword evidence="1" id="KW-1133">Transmembrane helix</keyword>
<keyword evidence="1" id="KW-0812">Transmembrane</keyword>
<feature type="transmembrane region" description="Helical" evidence="1">
    <location>
        <begin position="12"/>
        <end position="33"/>
    </location>
</feature>
<accession>A0A0F8XTG7</accession>
<comment type="caution">
    <text evidence="3">The sequence shown here is derived from an EMBL/GenBank/DDBJ whole genome shotgun (WGS) entry which is preliminary data.</text>
</comment>
<proteinExistence type="predicted"/>
<gene>
    <name evidence="3" type="ORF">LCGC14_2983400</name>
</gene>
<feature type="domain" description="DUF1559" evidence="2">
    <location>
        <begin position="34"/>
        <end position="140"/>
    </location>
</feature>
<dbReference type="EMBL" id="LAZR01060990">
    <property type="protein sequence ID" value="KKK64515.1"/>
    <property type="molecule type" value="Genomic_DNA"/>
</dbReference>
<dbReference type="Pfam" id="PF07596">
    <property type="entry name" value="SBP_bac_10"/>
    <property type="match status" value="1"/>
</dbReference>
<dbReference type="AlphaFoldDB" id="A0A0F8XTG7"/>
<keyword evidence="1" id="KW-0472">Membrane</keyword>
<protein>
    <recommendedName>
        <fullName evidence="2">DUF1559 domain-containing protein</fullName>
    </recommendedName>
</protein>
<dbReference type="PANTHER" id="PTHR30093">
    <property type="entry name" value="GENERAL SECRETION PATHWAY PROTEIN G"/>
    <property type="match status" value="1"/>
</dbReference>
<evidence type="ECO:0000259" key="2">
    <source>
        <dbReference type="Pfam" id="PF07596"/>
    </source>
</evidence>
<sequence>MRMIAGRRVLTQIELIVVIVILVAGMTVLIPYIQQAREAGRRAACLNNMKQLGLAMQDMHTALKRFPPSCHVKRDAEGGIVSMDGWSWCVDLLPYMERKQLWSALDINGGVPLKPNADGTTSHADALAMVIPELHCPSFQGTTPI</sequence>
<reference evidence="3" key="1">
    <citation type="journal article" date="2015" name="Nature">
        <title>Complex archaea that bridge the gap between prokaryotes and eukaryotes.</title>
        <authorList>
            <person name="Spang A."/>
            <person name="Saw J.H."/>
            <person name="Jorgensen S.L."/>
            <person name="Zaremba-Niedzwiedzka K."/>
            <person name="Martijn J."/>
            <person name="Lind A.E."/>
            <person name="van Eijk R."/>
            <person name="Schleper C."/>
            <person name="Guy L."/>
            <person name="Ettema T.J."/>
        </authorList>
    </citation>
    <scope>NUCLEOTIDE SEQUENCE</scope>
</reference>
<organism evidence="3">
    <name type="scientific">marine sediment metagenome</name>
    <dbReference type="NCBI Taxonomy" id="412755"/>
    <lineage>
        <taxon>unclassified sequences</taxon>
        <taxon>metagenomes</taxon>
        <taxon>ecological metagenomes</taxon>
    </lineage>
</organism>
<evidence type="ECO:0000313" key="3">
    <source>
        <dbReference type="EMBL" id="KKK64515.1"/>
    </source>
</evidence>
<dbReference type="PANTHER" id="PTHR30093:SF2">
    <property type="entry name" value="TYPE II SECRETION SYSTEM PROTEIN H"/>
    <property type="match status" value="1"/>
</dbReference>